<dbReference type="Proteomes" id="UP000652074">
    <property type="component" value="Unassembled WGS sequence"/>
</dbReference>
<evidence type="ECO:0000259" key="1">
    <source>
        <dbReference type="SMART" id="SM00955"/>
    </source>
</evidence>
<reference evidence="2 3" key="1">
    <citation type="submission" date="2019-12" db="EMBL/GenBank/DDBJ databases">
        <title>Comparative genomics gives insights into the taxonomy of the Azoarcus-Aromatoleum group and reveals separate origins of nif in the plant-associated Azoarcus and non-plant-associated Aromatoleum sub-groups.</title>
        <authorList>
            <person name="Lafos M."/>
            <person name="Maluk M."/>
            <person name="Batista M."/>
            <person name="Junghare M."/>
            <person name="Carmona M."/>
            <person name="Faoro H."/>
            <person name="Cruz L.M."/>
            <person name="Battistoni F."/>
            <person name="De Souza E."/>
            <person name="Pedrosa F."/>
            <person name="Chen W.-M."/>
            <person name="Poole P.S."/>
            <person name="Dixon R.A."/>
            <person name="James E.K."/>
        </authorList>
    </citation>
    <scope>NUCLEOTIDE SEQUENCE [LARGE SCALE GENOMIC DNA]</scope>
    <source>
        <strain evidence="2 3">ToN1</strain>
    </source>
</reference>
<feature type="domain" description="RNB" evidence="1">
    <location>
        <begin position="235"/>
        <end position="516"/>
    </location>
</feature>
<keyword evidence="3" id="KW-1185">Reference proteome</keyword>
<dbReference type="PANTHER" id="PTHR23355:SF9">
    <property type="entry name" value="DIS3-LIKE EXONUCLEASE 2"/>
    <property type="match status" value="1"/>
</dbReference>
<gene>
    <name evidence="2" type="ORF">GPA26_21535</name>
</gene>
<name>A0ABX1MWW4_9RHOO</name>
<evidence type="ECO:0000313" key="3">
    <source>
        <dbReference type="Proteomes" id="UP000652074"/>
    </source>
</evidence>
<dbReference type="EMBL" id="WTVR01000062">
    <property type="protein sequence ID" value="NMF91048.1"/>
    <property type="molecule type" value="Genomic_DNA"/>
</dbReference>
<dbReference type="RefSeq" id="WP_169208378.1">
    <property type="nucleotide sequence ID" value="NZ_CP059560.1"/>
</dbReference>
<dbReference type="InterPro" id="IPR050180">
    <property type="entry name" value="RNR_Ribonuclease"/>
</dbReference>
<organism evidence="2 3">
    <name type="scientific">Aromatoleum petrolei</name>
    <dbReference type="NCBI Taxonomy" id="76116"/>
    <lineage>
        <taxon>Bacteria</taxon>
        <taxon>Pseudomonadati</taxon>
        <taxon>Pseudomonadota</taxon>
        <taxon>Betaproteobacteria</taxon>
        <taxon>Rhodocyclales</taxon>
        <taxon>Rhodocyclaceae</taxon>
        <taxon>Aromatoleum</taxon>
    </lineage>
</organism>
<dbReference type="Pfam" id="PF00773">
    <property type="entry name" value="RNB"/>
    <property type="match status" value="2"/>
</dbReference>
<dbReference type="PANTHER" id="PTHR23355">
    <property type="entry name" value="RIBONUCLEASE"/>
    <property type="match status" value="1"/>
</dbReference>
<dbReference type="SMART" id="SM00955">
    <property type="entry name" value="RNB"/>
    <property type="match status" value="1"/>
</dbReference>
<comment type="caution">
    <text evidence="2">The sequence shown here is derived from an EMBL/GenBank/DDBJ whole genome shotgun (WGS) entry which is preliminary data.</text>
</comment>
<dbReference type="InterPro" id="IPR012340">
    <property type="entry name" value="NA-bd_OB-fold"/>
</dbReference>
<proteinExistence type="predicted"/>
<sequence length="637" mass="70596">MFVLFEEDGAFKAGTVLADNDSSLQVETSHGKRVKLKSSHVLMRFREPAPAELLNRAEAGAEELDTAFLWEVCGDDEFAFDAFAAEYHGHAPNAVESASVLLRLHSAPIYFHRKGRGRFRKAPADILQAALVGLEKKRQQAEAIERMRADLVEGRMPVEIAGMLPQLLYRPDRNRVETKAFEAACVDTGLSAPRLLLQCGALASSYDFHYNRFLFEHFEDGTAFPAFDAPLDPADLPLAQVAAFSIDDATTTEIDDAFSITPREGGGWRIGIHIAAPALGFARGSSLDAIARRRLSTVYMPGNKITMLPDAVVETFTLAAGRDCPAVSLYLDVTAALAVQRHETVVERVPIVANLRHHDIEPLFNEQVLHDHAGGPDFEWRRELTLLWDLASVLEAGRGKAEDNRNQVDFNFYVDWQTHTADGPGYVTITQRKRGSPLDKLVAEMMILANSTWGKLLDEAGIPGLYRVQSGGKVRMSTAAGPHDGLGVDCYAWSSSPLRRYVDMVNQWQIISVLRDEAPAFAPKSTDLMAALRDFDVTYAAYADFQRQMERYWCLRWLRQQPGIAIDGKVLRDNLVRLDAIPLMVKVPSLPVMLPGTRVRLTIEHSDLLDVDISARFVEMLAEPDPADTADAALEGN</sequence>
<protein>
    <submittedName>
        <fullName evidence="2">RNB domain-containing ribonuclease</fullName>
    </submittedName>
</protein>
<accession>A0ABX1MWW4</accession>
<dbReference type="SUPFAM" id="SSF50249">
    <property type="entry name" value="Nucleic acid-binding proteins"/>
    <property type="match status" value="1"/>
</dbReference>
<dbReference type="InterPro" id="IPR001900">
    <property type="entry name" value="RNase_II/R"/>
</dbReference>
<evidence type="ECO:0000313" key="2">
    <source>
        <dbReference type="EMBL" id="NMF91048.1"/>
    </source>
</evidence>